<proteinExistence type="inferred from homology"/>
<keyword evidence="6 9" id="KW-0862">Zinc</keyword>
<dbReference type="PANTHER" id="PTHR21327">
    <property type="entry name" value="GTP CYCLOHYDROLASE II-RELATED"/>
    <property type="match status" value="1"/>
</dbReference>
<evidence type="ECO:0000313" key="11">
    <source>
        <dbReference type="EMBL" id="EFE50446.1"/>
    </source>
</evidence>
<dbReference type="NCBIfam" id="NF001591">
    <property type="entry name" value="PRK00393.1"/>
    <property type="match status" value="1"/>
</dbReference>
<sequence length="451" mass="49868">MTEHIRDYLQTQNLKLDADAVRVAELAAQAVMAQGQALIEHDVLWYRQPEARLAEHIEENEQHSGLLKQLFMALDSAYARHPVQSAVLYGLLPDDSALVRLVQQGQPIEQRLATDDTTAAQYLAAHSSRTGWLNLADDVARWLEIGELSGEHNRRSAAQMSLPVYGADGRVFGVLHIEQAEGAFAAEAQTEWLGLALACLAPLQNPAAAPAGRRRRPSALIKRAQSSLKSVFRLPESPLRTINTHHPSKQKDLMDNPIRYLTSCRLPTEYGVFTMHGFEDSRSGQEHIALTMGDWRDGSPVLSRIHSECLTGDALASQKCDCGPQLQAAMRAVQAEGRGVIVYLRQEGRGIGLINKIRAYALQDQGIDTVEANLALGLPVDARDFSIAKHIFDHLGVASVRLLTNNPEKLQTMRDSGINIAERLPLLVGRNPENQNYLDTKAGKLKHMMER</sequence>
<dbReference type="GO" id="GO:0005525">
    <property type="term" value="F:GTP binding"/>
    <property type="evidence" value="ECO:0007669"/>
    <property type="project" value="UniProtKB-KW"/>
</dbReference>
<gene>
    <name evidence="9 11" type="primary">ribA</name>
    <name evidence="11" type="ORF">NEIELOOT_00600</name>
</gene>
<dbReference type="EMBL" id="ADBF01000016">
    <property type="protein sequence ID" value="EFE50446.1"/>
    <property type="molecule type" value="Genomic_DNA"/>
</dbReference>
<feature type="binding site" evidence="9">
    <location>
        <position position="322"/>
    </location>
    <ligand>
        <name>Zn(2+)</name>
        <dbReference type="ChEBI" id="CHEBI:29105"/>
        <note>catalytic</note>
    </ligand>
</feature>
<dbReference type="FunFam" id="3.40.50.10990:FF:000002">
    <property type="entry name" value="GTP cyclohydrolase-2"/>
    <property type="match status" value="1"/>
</dbReference>
<keyword evidence="7 9" id="KW-0342">GTP-binding</keyword>
<evidence type="ECO:0000256" key="8">
    <source>
        <dbReference type="ARBA" id="ARBA00049295"/>
    </source>
</evidence>
<evidence type="ECO:0000256" key="4">
    <source>
        <dbReference type="ARBA" id="ARBA00022741"/>
    </source>
</evidence>
<comment type="pathway">
    <text evidence="1 9">Cofactor biosynthesis; riboflavin biosynthesis; 5-amino-6-(D-ribitylamino)uracil from GTP: step 1/4.</text>
</comment>
<comment type="catalytic activity">
    <reaction evidence="8 9">
        <text>GTP + 4 H2O = 2,5-diamino-6-hydroxy-4-(5-phosphoribosylamino)-pyrimidine + formate + 2 phosphate + 3 H(+)</text>
        <dbReference type="Rhea" id="RHEA:23704"/>
        <dbReference type="ChEBI" id="CHEBI:15377"/>
        <dbReference type="ChEBI" id="CHEBI:15378"/>
        <dbReference type="ChEBI" id="CHEBI:15740"/>
        <dbReference type="ChEBI" id="CHEBI:37565"/>
        <dbReference type="ChEBI" id="CHEBI:43474"/>
        <dbReference type="ChEBI" id="CHEBI:58614"/>
        <dbReference type="EC" id="3.5.4.25"/>
    </reaction>
</comment>
<dbReference type="GO" id="GO:0005829">
    <property type="term" value="C:cytosol"/>
    <property type="evidence" value="ECO:0007669"/>
    <property type="project" value="TreeGrafter"/>
</dbReference>
<dbReference type="PANTHER" id="PTHR21327:SF18">
    <property type="entry name" value="3,4-DIHYDROXY-2-BUTANONE 4-PHOSPHATE SYNTHASE"/>
    <property type="match status" value="1"/>
</dbReference>
<dbReference type="InterPro" id="IPR032677">
    <property type="entry name" value="GTP_cyclohydro_II"/>
</dbReference>
<feature type="active site" description="Nucleophile" evidence="9">
    <location>
        <position position="383"/>
    </location>
</feature>
<keyword evidence="4 9" id="KW-0547">Nucleotide-binding</keyword>
<dbReference type="Pfam" id="PF00925">
    <property type="entry name" value="GTP_cyclohydro2"/>
    <property type="match status" value="1"/>
</dbReference>
<keyword evidence="3 9" id="KW-0479">Metal-binding</keyword>
<feature type="binding site" evidence="9">
    <location>
        <position position="369"/>
    </location>
    <ligand>
        <name>GTP</name>
        <dbReference type="ChEBI" id="CHEBI:37565"/>
    </ligand>
</feature>
<dbReference type="UniPathway" id="UPA00275">
    <property type="reaction ID" value="UER00400"/>
</dbReference>
<reference evidence="11 12" key="1">
    <citation type="submission" date="2010-02" db="EMBL/GenBank/DDBJ databases">
        <authorList>
            <person name="Weinstock G."/>
            <person name="Sodergren E."/>
            <person name="Clifton S."/>
            <person name="Fulton L."/>
            <person name="Fulton B."/>
            <person name="Courtney L."/>
            <person name="Fronick C."/>
            <person name="Harrison M."/>
            <person name="Strong C."/>
            <person name="Farmer C."/>
            <person name="Delahaunty K."/>
            <person name="Markovic C."/>
            <person name="Hall O."/>
            <person name="Minx P."/>
            <person name="Tomlinson C."/>
            <person name="Mitreva M."/>
            <person name="Nelson J."/>
            <person name="Hou S."/>
            <person name="Wollam A."/>
            <person name="Pepin K.H."/>
            <person name="Johnson M."/>
            <person name="Bhonagiri V."/>
            <person name="Zhang X."/>
            <person name="Suruliraj S."/>
            <person name="Warren W."/>
            <person name="Chinwalla A."/>
            <person name="Mardis E.R."/>
            <person name="Wilson R.K."/>
        </authorList>
    </citation>
    <scope>NUCLEOTIDE SEQUENCE [LARGE SCALE GENOMIC DNA]</scope>
    <source>
        <strain evidence="11 12">ATCC 29315</strain>
    </source>
</reference>
<name>D4DNH0_NEIEG</name>
<comment type="cofactor">
    <cofactor evidence="9">
        <name>Zn(2+)</name>
        <dbReference type="ChEBI" id="CHEBI:29105"/>
    </cofactor>
    <text evidence="9">Binds 1 zinc ion per subunit.</text>
</comment>
<evidence type="ECO:0000259" key="10">
    <source>
        <dbReference type="Pfam" id="PF00925"/>
    </source>
</evidence>
<evidence type="ECO:0000256" key="9">
    <source>
        <dbReference type="HAMAP-Rule" id="MF_00179"/>
    </source>
</evidence>
<dbReference type="GO" id="GO:0003935">
    <property type="term" value="F:GTP cyclohydrolase II activity"/>
    <property type="evidence" value="ECO:0007669"/>
    <property type="project" value="UniProtKB-UniRule"/>
</dbReference>
<feature type="binding site" evidence="9">
    <location>
        <position position="409"/>
    </location>
    <ligand>
        <name>GTP</name>
        <dbReference type="ChEBI" id="CHEBI:37565"/>
    </ligand>
</feature>
<dbReference type="Proteomes" id="UP000005536">
    <property type="component" value="Unassembled WGS sequence"/>
</dbReference>
<dbReference type="InterPro" id="IPR036144">
    <property type="entry name" value="RibA-like_sf"/>
</dbReference>
<dbReference type="GO" id="GO:0008270">
    <property type="term" value="F:zinc ion binding"/>
    <property type="evidence" value="ECO:0007669"/>
    <property type="project" value="UniProtKB-UniRule"/>
</dbReference>
<accession>D4DNH0</accession>
<comment type="similarity">
    <text evidence="9">Belongs to the GTP cyclohydrolase II family.</text>
</comment>
<dbReference type="EC" id="3.5.4.25" evidence="9"/>
<evidence type="ECO:0000256" key="2">
    <source>
        <dbReference type="ARBA" id="ARBA00022619"/>
    </source>
</evidence>
<feature type="binding site" evidence="9">
    <location>
        <position position="320"/>
    </location>
    <ligand>
        <name>Zn(2+)</name>
        <dbReference type="ChEBI" id="CHEBI:29105"/>
        <note>catalytic</note>
    </ligand>
</feature>
<evidence type="ECO:0000256" key="6">
    <source>
        <dbReference type="ARBA" id="ARBA00022833"/>
    </source>
</evidence>
<dbReference type="SUPFAM" id="SSF142695">
    <property type="entry name" value="RibA-like"/>
    <property type="match status" value="1"/>
</dbReference>
<dbReference type="STRING" id="546263.NELON_05775"/>
<comment type="function">
    <text evidence="9">Catalyzes the conversion of GTP to 2,5-diamino-6-ribosylamino-4(3H)-pyrimidinone 5'-phosphate (DARP), formate and pyrophosphate.</text>
</comment>
<feature type="active site" description="Proton acceptor" evidence="9">
    <location>
        <position position="381"/>
    </location>
</feature>
<comment type="caution">
    <text evidence="11">The sequence shown here is derived from an EMBL/GenBank/DDBJ whole genome shotgun (WGS) entry which is preliminary data.</text>
</comment>
<evidence type="ECO:0000256" key="5">
    <source>
        <dbReference type="ARBA" id="ARBA00022801"/>
    </source>
</evidence>
<dbReference type="CDD" id="cd00641">
    <property type="entry name" value="GTP_cyclohydro2"/>
    <property type="match status" value="1"/>
</dbReference>
<feature type="binding site" evidence="9">
    <location>
        <begin position="304"/>
        <end position="308"/>
    </location>
    <ligand>
        <name>GTP</name>
        <dbReference type="ChEBI" id="CHEBI:37565"/>
    </ligand>
</feature>
<protein>
    <recommendedName>
        <fullName evidence="9">GTP cyclohydrolase-2</fullName>
        <ecNumber evidence="9">3.5.4.25</ecNumber>
    </recommendedName>
    <alternativeName>
        <fullName evidence="9">GTP cyclohydrolase II</fullName>
    </alternativeName>
</protein>
<dbReference type="GO" id="GO:0009231">
    <property type="term" value="P:riboflavin biosynthetic process"/>
    <property type="evidence" value="ECO:0007669"/>
    <property type="project" value="UniProtKB-UniRule"/>
</dbReference>
<evidence type="ECO:0000256" key="1">
    <source>
        <dbReference type="ARBA" id="ARBA00004853"/>
    </source>
</evidence>
<evidence type="ECO:0000313" key="12">
    <source>
        <dbReference type="Proteomes" id="UP000005536"/>
    </source>
</evidence>
<evidence type="ECO:0000256" key="7">
    <source>
        <dbReference type="ARBA" id="ARBA00023134"/>
    </source>
</evidence>
<dbReference type="HAMAP" id="MF_00179">
    <property type="entry name" value="RibA"/>
    <property type="match status" value="1"/>
</dbReference>
<feature type="binding site" evidence="9">
    <location>
        <position position="404"/>
    </location>
    <ligand>
        <name>GTP</name>
        <dbReference type="ChEBI" id="CHEBI:37565"/>
    </ligand>
</feature>
<feature type="binding site" evidence="9">
    <location>
        <position position="325"/>
    </location>
    <ligand>
        <name>GTP</name>
        <dbReference type="ChEBI" id="CHEBI:37565"/>
    </ligand>
</feature>
<dbReference type="NCBIfam" id="TIGR00505">
    <property type="entry name" value="ribA"/>
    <property type="match status" value="1"/>
</dbReference>
<dbReference type="InterPro" id="IPR000926">
    <property type="entry name" value="RibA"/>
</dbReference>
<feature type="binding site" evidence="9">
    <location>
        <begin position="347"/>
        <end position="349"/>
    </location>
    <ligand>
        <name>GTP</name>
        <dbReference type="ChEBI" id="CHEBI:37565"/>
    </ligand>
</feature>
<feature type="binding site" evidence="9">
    <location>
        <position position="309"/>
    </location>
    <ligand>
        <name>Zn(2+)</name>
        <dbReference type="ChEBI" id="CHEBI:29105"/>
        <note>catalytic</note>
    </ligand>
</feature>
<evidence type="ECO:0000256" key="3">
    <source>
        <dbReference type="ARBA" id="ARBA00022723"/>
    </source>
</evidence>
<keyword evidence="5 9" id="KW-0378">Hydrolase</keyword>
<dbReference type="AlphaFoldDB" id="D4DNH0"/>
<dbReference type="Gene3D" id="3.40.50.10990">
    <property type="entry name" value="GTP cyclohydrolase II"/>
    <property type="match status" value="1"/>
</dbReference>
<keyword evidence="2 9" id="KW-0686">Riboflavin biosynthesis</keyword>
<organism evidence="11 12">
    <name type="scientific">Neisseria elongata subsp. glycolytica ATCC 29315</name>
    <dbReference type="NCBI Taxonomy" id="546263"/>
    <lineage>
        <taxon>Bacteria</taxon>
        <taxon>Pseudomonadati</taxon>
        <taxon>Pseudomonadota</taxon>
        <taxon>Betaproteobacteria</taxon>
        <taxon>Neisseriales</taxon>
        <taxon>Neisseriaceae</taxon>
        <taxon>Neisseria</taxon>
    </lineage>
</organism>
<feature type="domain" description="GTP cyclohydrolase II" evidence="10">
    <location>
        <begin position="263"/>
        <end position="425"/>
    </location>
</feature>